<feature type="compositionally biased region" description="Polar residues" evidence="1">
    <location>
        <begin position="1"/>
        <end position="13"/>
    </location>
</feature>
<accession>A0ABY8I0X2</accession>
<feature type="region of interest" description="Disordered" evidence="1">
    <location>
        <begin position="1"/>
        <end position="24"/>
    </location>
</feature>
<reference evidence="2 3" key="1">
    <citation type="submission" date="2023-04" db="EMBL/GenBank/DDBJ databases">
        <title>Nanopore sequencing of Janthinobacterium from water.</title>
        <authorList>
            <person name="Ciuchcinski K."/>
            <person name="Rokowska A."/>
            <person name="Dziewit L."/>
        </authorList>
    </citation>
    <scope>NUCLEOTIDE SEQUENCE [LARGE SCALE GENOMIC DNA]</scope>
    <source>
        <strain evidence="2 3">DEMB2</strain>
    </source>
</reference>
<organism evidence="2 3">
    <name type="scientific">Janthinobacterium rivuli</name>
    <dbReference type="NCBI Taxonomy" id="2751478"/>
    <lineage>
        <taxon>Bacteria</taxon>
        <taxon>Pseudomonadati</taxon>
        <taxon>Pseudomonadota</taxon>
        <taxon>Betaproteobacteria</taxon>
        <taxon>Burkholderiales</taxon>
        <taxon>Oxalobacteraceae</taxon>
        <taxon>Janthinobacterium</taxon>
    </lineage>
</organism>
<name>A0ABY8I0X2_9BURK</name>
<evidence type="ECO:0000313" key="3">
    <source>
        <dbReference type="Proteomes" id="UP001219584"/>
    </source>
</evidence>
<protein>
    <submittedName>
        <fullName evidence="2">Uncharacterized protein</fullName>
    </submittedName>
</protein>
<sequence>MSQPTDSQPQASSPHAMPGGFTQTTRLLRLTTPLGPDKLLLECLRGEEGLITDSREGERNFPYQRWISLVTGRQLSKHEKSKGAAHDIQLLINLPDKILTK</sequence>
<dbReference type="EMBL" id="CP121464">
    <property type="protein sequence ID" value="WFR77795.1"/>
    <property type="molecule type" value="Genomic_DNA"/>
</dbReference>
<gene>
    <name evidence="2" type="ORF">P9875_18930</name>
</gene>
<evidence type="ECO:0000256" key="1">
    <source>
        <dbReference type="SAM" id="MobiDB-lite"/>
    </source>
</evidence>
<dbReference type="RefSeq" id="WP_278316275.1">
    <property type="nucleotide sequence ID" value="NZ_CP121464.1"/>
</dbReference>
<dbReference type="Proteomes" id="UP001219584">
    <property type="component" value="Chromosome"/>
</dbReference>
<keyword evidence="3" id="KW-1185">Reference proteome</keyword>
<evidence type="ECO:0000313" key="2">
    <source>
        <dbReference type="EMBL" id="WFR77795.1"/>
    </source>
</evidence>
<proteinExistence type="predicted"/>